<dbReference type="GO" id="GO:0016887">
    <property type="term" value="F:ATP hydrolysis activity"/>
    <property type="evidence" value="ECO:0007669"/>
    <property type="project" value="InterPro"/>
</dbReference>
<reference evidence="4" key="1">
    <citation type="submission" date="2021-03" db="EMBL/GenBank/DDBJ databases">
        <authorList>
            <person name="Tagirdzhanova G."/>
        </authorList>
    </citation>
    <scope>NUCLEOTIDE SEQUENCE</scope>
</reference>
<dbReference type="PANTHER" id="PTHR46411">
    <property type="entry name" value="FAMILY ATPASE, PUTATIVE-RELATED"/>
    <property type="match status" value="1"/>
</dbReference>
<dbReference type="Pfam" id="PF00004">
    <property type="entry name" value="AAA"/>
    <property type="match status" value="1"/>
</dbReference>
<dbReference type="InterPro" id="IPR003593">
    <property type="entry name" value="AAA+_ATPase"/>
</dbReference>
<feature type="coiled-coil region" evidence="1">
    <location>
        <begin position="301"/>
        <end position="328"/>
    </location>
</feature>
<dbReference type="Pfam" id="PF23232">
    <property type="entry name" value="AAA_lid_13"/>
    <property type="match status" value="1"/>
</dbReference>
<sequence length="993" mass="113101">MEGYATFEPNSSPLSQGLSDGYSDGYSDLDEDGTDEIDDYQTFIDEISDDETSDYSREEEDDSSDGENHIEDTSQSHSKLVKNILSSSTKGRNIEIADDLIRRDKASDLEIPAKSYTVTQKVDLAVGEAVENQSLIPQSKLVKHITISWDQTREGDFKTEILQAVLGRPSTSIPEVEPPKKTGNHALQDYQMQLMLLEQQNKKRLLLARSEQERSKLDIGSVTTQIFAKQERELYPVSLSSETNPQRFQDPFRCSMMSMGPNQLSSQSPESAITMPERNAGSVVLSQSVNSEKIPQSAEIIESLRGRIAKLEAENAALNTELGSLDEATEVPLFYRIQSDRMTYIGQPQWSLDSKKNVVLQGTNSIGNLESYLKYNNHSPFVVVRTYRSVPHIGSRTQKNNALSTLPAPQQIAESIIFVSDDMKDAMKSFLDSQINLPEGFVSAEMNTGVIEAPYLFWYHMRSVADWHDLSPPHEKLMRSLTAWIDQHYEDEYTQADSLFHRGLVSFPTFKYLIKPGDVLLSRLNKDTQQAHMAVTWPLYESYTTPPARQERQMQHNTNSRSWRWTIKTWNYDFVGQFYRNNTSEALELLVTNLEDEVRMADLNFFPLKFAPKSVRDKLDARGRRFWSCRNRQLVSYEGKLNGGLMATSDRYMIDFATYAELEKGSAVVRRIQYYEKERKPAFADKEDVPLVPHTYLFPPQIIGYNLRQKRWVDLDVGSISDVTWNKKAFDQLVIDEETKELVLALITNKLAADDGADFIESKGQGLIMLLHGGPGTGKTFTAESVAEIAEKPLFRVTCGDIGTQPEAVEKYLESVLHLAKIWDCVVLLDEADVFLEQRTLNELGRNALVSIFLRVLEYFEGILILTSNRVGTFDEAFKSRIQLSLHYKNLTKSQRLKIWKNFFRQLRNIPGIKIDFDDIDCYVDELAQNEMNGRQIRNAITTARQLAQFKNSPMTITHLKHVIRVAGKFDEYLKTVQEGFSDDQLARGDGLR</sequence>
<feature type="region of interest" description="Disordered" evidence="2">
    <location>
        <begin position="1"/>
        <end position="79"/>
    </location>
</feature>
<dbReference type="InterPro" id="IPR027417">
    <property type="entry name" value="P-loop_NTPase"/>
</dbReference>
<name>A0A8H3IAU6_9LECA</name>
<protein>
    <recommendedName>
        <fullName evidence="3">AAA+ ATPase domain-containing protein</fullName>
    </recommendedName>
</protein>
<evidence type="ECO:0000313" key="5">
    <source>
        <dbReference type="Proteomes" id="UP000664169"/>
    </source>
</evidence>
<evidence type="ECO:0000256" key="2">
    <source>
        <dbReference type="SAM" id="MobiDB-lite"/>
    </source>
</evidence>
<dbReference type="EMBL" id="CAJPDQ010000003">
    <property type="protein sequence ID" value="CAF9906759.1"/>
    <property type="molecule type" value="Genomic_DNA"/>
</dbReference>
<keyword evidence="1" id="KW-0175">Coiled coil</keyword>
<dbReference type="GO" id="GO:0005524">
    <property type="term" value="F:ATP binding"/>
    <property type="evidence" value="ECO:0007669"/>
    <property type="project" value="InterPro"/>
</dbReference>
<dbReference type="Proteomes" id="UP000664169">
    <property type="component" value="Unassembled WGS sequence"/>
</dbReference>
<dbReference type="OrthoDB" id="10042665at2759"/>
<feature type="compositionally biased region" description="Low complexity" evidence="2">
    <location>
        <begin position="14"/>
        <end position="26"/>
    </location>
</feature>
<dbReference type="PANTHER" id="PTHR46411:SF2">
    <property type="entry name" value="AAA+ ATPASE DOMAIN-CONTAINING PROTEIN"/>
    <property type="match status" value="1"/>
</dbReference>
<proteinExistence type="predicted"/>
<keyword evidence="5" id="KW-1185">Reference proteome</keyword>
<comment type="caution">
    <text evidence="4">The sequence shown here is derived from an EMBL/GenBank/DDBJ whole genome shotgun (WGS) entry which is preliminary data.</text>
</comment>
<dbReference type="SMART" id="SM00382">
    <property type="entry name" value="AAA"/>
    <property type="match status" value="1"/>
</dbReference>
<accession>A0A8H3IAU6</accession>
<dbReference type="AlphaFoldDB" id="A0A8H3IAU6"/>
<evidence type="ECO:0000313" key="4">
    <source>
        <dbReference type="EMBL" id="CAF9906759.1"/>
    </source>
</evidence>
<feature type="compositionally biased region" description="Acidic residues" evidence="2">
    <location>
        <begin position="27"/>
        <end position="39"/>
    </location>
</feature>
<dbReference type="Pfam" id="PF22942">
    <property type="entry name" value="DUF7025"/>
    <property type="match status" value="1"/>
</dbReference>
<gene>
    <name evidence="4" type="ORF">GOMPHAMPRED_004913</name>
</gene>
<organism evidence="4 5">
    <name type="scientific">Gomphillus americanus</name>
    <dbReference type="NCBI Taxonomy" id="1940652"/>
    <lineage>
        <taxon>Eukaryota</taxon>
        <taxon>Fungi</taxon>
        <taxon>Dikarya</taxon>
        <taxon>Ascomycota</taxon>
        <taxon>Pezizomycotina</taxon>
        <taxon>Lecanoromycetes</taxon>
        <taxon>OSLEUM clade</taxon>
        <taxon>Ostropomycetidae</taxon>
        <taxon>Ostropales</taxon>
        <taxon>Graphidaceae</taxon>
        <taxon>Gomphilloideae</taxon>
        <taxon>Gomphillus</taxon>
    </lineage>
</organism>
<dbReference type="InterPro" id="IPR003959">
    <property type="entry name" value="ATPase_AAA_core"/>
</dbReference>
<dbReference type="InterPro" id="IPR056599">
    <property type="entry name" value="AAA_lid_fung"/>
</dbReference>
<evidence type="ECO:0000256" key="1">
    <source>
        <dbReference type="SAM" id="Coils"/>
    </source>
</evidence>
<dbReference type="InterPro" id="IPR054289">
    <property type="entry name" value="DUF7025"/>
</dbReference>
<feature type="compositionally biased region" description="Acidic residues" evidence="2">
    <location>
        <begin position="46"/>
        <end position="65"/>
    </location>
</feature>
<dbReference type="Gene3D" id="3.40.50.300">
    <property type="entry name" value="P-loop containing nucleotide triphosphate hydrolases"/>
    <property type="match status" value="1"/>
</dbReference>
<feature type="domain" description="AAA+ ATPase" evidence="3">
    <location>
        <begin position="765"/>
        <end position="892"/>
    </location>
</feature>
<dbReference type="SUPFAM" id="SSF52540">
    <property type="entry name" value="P-loop containing nucleoside triphosphate hydrolases"/>
    <property type="match status" value="1"/>
</dbReference>
<evidence type="ECO:0000259" key="3">
    <source>
        <dbReference type="SMART" id="SM00382"/>
    </source>
</evidence>